<evidence type="ECO:0000313" key="2">
    <source>
        <dbReference type="EMBL" id="KOO07421.1"/>
    </source>
</evidence>
<evidence type="ECO:0000313" key="3">
    <source>
        <dbReference type="Proteomes" id="UP000037530"/>
    </source>
</evidence>
<proteinExistence type="predicted"/>
<accession>A0A0M0HZA0</accession>
<name>A0A0M0HZA0_9VIBR</name>
<keyword evidence="3" id="KW-1185">Reference proteome</keyword>
<dbReference type="STRING" id="171383.AKJ31_11035"/>
<organism evidence="2 3">
    <name type="scientific">Vibrio hepatarius</name>
    <dbReference type="NCBI Taxonomy" id="171383"/>
    <lineage>
        <taxon>Bacteria</taxon>
        <taxon>Pseudomonadati</taxon>
        <taxon>Pseudomonadota</taxon>
        <taxon>Gammaproteobacteria</taxon>
        <taxon>Vibrionales</taxon>
        <taxon>Vibrionaceae</taxon>
        <taxon>Vibrio</taxon>
        <taxon>Vibrio oreintalis group</taxon>
    </lineage>
</organism>
<sequence>MTNTFRTTWITILSIVAMLMSSYVSSAPAMMNNMVSPAANLHHSSAQPNTTMMVGCDTVVANVEHAQHAKTSPPETSSHCATPLDDTYNCCSSVCSSVCFPLQVSQASRDFTFSLALHSPIIIGDKVTRSQSILRPPSI</sequence>
<dbReference type="EMBL" id="LHPI01000009">
    <property type="protein sequence ID" value="KOO07421.1"/>
    <property type="molecule type" value="Genomic_DNA"/>
</dbReference>
<comment type="caution">
    <text evidence="2">The sequence shown here is derived from an EMBL/GenBank/DDBJ whole genome shotgun (WGS) entry which is preliminary data.</text>
</comment>
<feature type="signal peptide" evidence="1">
    <location>
        <begin position="1"/>
        <end position="26"/>
    </location>
</feature>
<gene>
    <name evidence="2" type="ORF">AKJ31_11035</name>
</gene>
<keyword evidence="1" id="KW-0732">Signal</keyword>
<dbReference type="RefSeq" id="WP_053409157.1">
    <property type="nucleotide sequence ID" value="NZ_DAIPHI010000010.1"/>
</dbReference>
<feature type="chain" id="PRO_5005600408" evidence="1">
    <location>
        <begin position="27"/>
        <end position="139"/>
    </location>
</feature>
<protein>
    <submittedName>
        <fullName evidence="2">Uncharacterized protein</fullName>
    </submittedName>
</protein>
<dbReference type="Proteomes" id="UP000037530">
    <property type="component" value="Unassembled WGS sequence"/>
</dbReference>
<evidence type="ECO:0000256" key="1">
    <source>
        <dbReference type="SAM" id="SignalP"/>
    </source>
</evidence>
<dbReference type="OrthoDB" id="5903145at2"/>
<reference evidence="3" key="1">
    <citation type="submission" date="2015-08" db="EMBL/GenBank/DDBJ databases">
        <title>Vibrio galatheae sp. nov., a novel member of the Vibrionaceae family isolated from the Solomon Islands.</title>
        <authorList>
            <person name="Giubergia S."/>
            <person name="Machado H."/>
            <person name="Mateiu R.V."/>
            <person name="Gram L."/>
        </authorList>
    </citation>
    <scope>NUCLEOTIDE SEQUENCE [LARGE SCALE GENOMIC DNA]</scope>
    <source>
        <strain evidence="3">DSM 19134</strain>
    </source>
</reference>
<dbReference type="PATRIC" id="fig|171383.3.peg.2252"/>
<dbReference type="AlphaFoldDB" id="A0A0M0HZA0"/>